<keyword evidence="3" id="KW-1185">Reference proteome</keyword>
<feature type="transmembrane region" description="Helical" evidence="1">
    <location>
        <begin position="12"/>
        <end position="32"/>
    </location>
</feature>
<dbReference type="STRING" id="1227493.C483_08954"/>
<keyword evidence="1" id="KW-0812">Transmembrane</keyword>
<evidence type="ECO:0000256" key="1">
    <source>
        <dbReference type="SAM" id="Phobius"/>
    </source>
</evidence>
<dbReference type="PANTHER" id="PTHR31876">
    <property type="entry name" value="COV-LIKE PROTEIN 1"/>
    <property type="match status" value="1"/>
</dbReference>
<name>M0A3J1_9EURY</name>
<sequence length="208" mass="22850">MSAWKRDFVSGLIVIGPILVTLFVLYFVYSFVEGLTPEFLIPAELLDHLIENPAVRDQAIEFLRVVLSLATLLAVIAIVGFLMRTTIGTVSERLLDAGANRLPIIRVVYNASKTASETAFGEQDQLQEPVKLEVWDGLRMTAFKTGRTTSDGKEVLFLPTSPNITTGFLLEVHQSELTELEESTGEALTRVLSAGFGEADSDDRSSSR</sequence>
<proteinExistence type="predicted"/>
<dbReference type="RefSeq" id="WP_006653000.1">
    <property type="nucleotide sequence ID" value="NZ_AOIM01000025.1"/>
</dbReference>
<evidence type="ECO:0000313" key="3">
    <source>
        <dbReference type="Proteomes" id="UP000011519"/>
    </source>
</evidence>
<dbReference type="AlphaFoldDB" id="M0A3J1"/>
<gene>
    <name evidence="2" type="ORF">C483_08954</name>
</gene>
<evidence type="ECO:0000313" key="2">
    <source>
        <dbReference type="EMBL" id="ELY91908.1"/>
    </source>
</evidence>
<dbReference type="PANTHER" id="PTHR31876:SF26">
    <property type="entry name" value="PROTEIN LIKE COV 2"/>
    <property type="match status" value="1"/>
</dbReference>
<accession>M0A3J1</accession>
<organism evidence="2 3">
    <name type="scientific">Natrialba hulunbeirensis JCM 10989</name>
    <dbReference type="NCBI Taxonomy" id="1227493"/>
    <lineage>
        <taxon>Archaea</taxon>
        <taxon>Methanobacteriati</taxon>
        <taxon>Methanobacteriota</taxon>
        <taxon>Stenosarchaea group</taxon>
        <taxon>Halobacteria</taxon>
        <taxon>Halobacteriales</taxon>
        <taxon>Natrialbaceae</taxon>
        <taxon>Natrialba</taxon>
    </lineage>
</organism>
<dbReference type="EMBL" id="AOIM01000025">
    <property type="protein sequence ID" value="ELY91908.1"/>
    <property type="molecule type" value="Genomic_DNA"/>
</dbReference>
<keyword evidence="1" id="KW-0472">Membrane</keyword>
<dbReference type="Proteomes" id="UP000011519">
    <property type="component" value="Unassembled WGS sequence"/>
</dbReference>
<keyword evidence="1" id="KW-1133">Transmembrane helix</keyword>
<feature type="transmembrane region" description="Helical" evidence="1">
    <location>
        <begin position="62"/>
        <end position="83"/>
    </location>
</feature>
<comment type="caution">
    <text evidence="2">The sequence shown here is derived from an EMBL/GenBank/DDBJ whole genome shotgun (WGS) entry which is preliminary data.</text>
</comment>
<dbReference type="Pfam" id="PF04367">
    <property type="entry name" value="DUF502"/>
    <property type="match status" value="1"/>
</dbReference>
<dbReference type="PATRIC" id="fig|1227493.4.peg.1774"/>
<evidence type="ECO:0008006" key="4">
    <source>
        <dbReference type="Google" id="ProtNLM"/>
    </source>
</evidence>
<dbReference type="OrthoDB" id="156682at2157"/>
<dbReference type="InterPro" id="IPR007462">
    <property type="entry name" value="COV1-like"/>
</dbReference>
<protein>
    <recommendedName>
        <fullName evidence="4">DUF502 domain-containing protein</fullName>
    </recommendedName>
</protein>
<reference evidence="2 3" key="1">
    <citation type="journal article" date="2014" name="PLoS Genet.">
        <title>Phylogenetically driven sequencing of extremely halophilic archaea reveals strategies for static and dynamic osmo-response.</title>
        <authorList>
            <person name="Becker E.A."/>
            <person name="Seitzer P.M."/>
            <person name="Tritt A."/>
            <person name="Larsen D."/>
            <person name="Krusor M."/>
            <person name="Yao A.I."/>
            <person name="Wu D."/>
            <person name="Madern D."/>
            <person name="Eisen J.A."/>
            <person name="Darling A.E."/>
            <person name="Facciotti M.T."/>
        </authorList>
    </citation>
    <scope>NUCLEOTIDE SEQUENCE [LARGE SCALE GENOMIC DNA]</scope>
    <source>
        <strain evidence="2 3">JCM 10989</strain>
    </source>
</reference>